<dbReference type="PANTHER" id="PTHR46137">
    <property type="entry name" value="OS05G0310600 PROTEIN"/>
    <property type="match status" value="1"/>
</dbReference>
<reference evidence="2" key="1">
    <citation type="journal article" date="2013" name="Genetics">
        <title>The draft genome and transcriptome of Panagrellus redivivus are shaped by the harsh demands of a free-living lifestyle.</title>
        <authorList>
            <person name="Srinivasan J."/>
            <person name="Dillman A.R."/>
            <person name="Macchietto M.G."/>
            <person name="Heikkinen L."/>
            <person name="Lakso M."/>
            <person name="Fracchia K.M."/>
            <person name="Antoshechkin I."/>
            <person name="Mortazavi A."/>
            <person name="Wong G."/>
            <person name="Sternberg P.W."/>
        </authorList>
    </citation>
    <scope>NUCLEOTIDE SEQUENCE [LARGE SCALE GENOMIC DNA]</scope>
    <source>
        <strain evidence="2">MT8872</strain>
    </source>
</reference>
<dbReference type="PANTHER" id="PTHR46137:SF3">
    <property type="entry name" value="OS05G0310600 PROTEIN"/>
    <property type="match status" value="1"/>
</dbReference>
<dbReference type="Pfam" id="PF04970">
    <property type="entry name" value="LRAT"/>
    <property type="match status" value="1"/>
</dbReference>
<dbReference type="PROSITE" id="PS51934">
    <property type="entry name" value="LRAT"/>
    <property type="match status" value="1"/>
</dbReference>
<dbReference type="WBParaSite" id="Pan_g21485.t1">
    <property type="protein sequence ID" value="Pan_g21485.t1"/>
    <property type="gene ID" value="Pan_g21485"/>
</dbReference>
<keyword evidence="2" id="KW-1185">Reference proteome</keyword>
<sequence length="265" mass="28374">MDGPVSPHSLQRGDHIKRCLSGFRIADHHGIYLGENKVAHFNSPPGVTGKKIIKSEGSVRIDFYRVFAEKQPVFRVEHGKLKKSKNEVAELAEKLAEEETGKGKYHLFFNNCAHFVYYCYGEEDEVPILNKHLFYFYNSGDAFAFGGIGVETTGVGIKGKAAAFVEEVAIGGVPCKGAVGTAELGAKLWDKNSGLDLGFKTNMRVASAVVGPVSLELGPSFDTGIQVGSDGIGAAYFGIGGQIGPKTNIQLFGIKIGIDFGSLLG</sequence>
<feature type="domain" description="LRAT" evidence="1">
    <location>
        <begin position="18"/>
        <end position="127"/>
    </location>
</feature>
<protein>
    <submittedName>
        <fullName evidence="3">LRAT domain-containing protein</fullName>
    </submittedName>
</protein>
<organism evidence="2 3">
    <name type="scientific">Panagrellus redivivus</name>
    <name type="common">Microworm</name>
    <dbReference type="NCBI Taxonomy" id="6233"/>
    <lineage>
        <taxon>Eukaryota</taxon>
        <taxon>Metazoa</taxon>
        <taxon>Ecdysozoa</taxon>
        <taxon>Nematoda</taxon>
        <taxon>Chromadorea</taxon>
        <taxon>Rhabditida</taxon>
        <taxon>Tylenchina</taxon>
        <taxon>Panagrolaimomorpha</taxon>
        <taxon>Panagrolaimoidea</taxon>
        <taxon>Panagrolaimidae</taxon>
        <taxon>Panagrellus</taxon>
    </lineage>
</organism>
<dbReference type="Gene3D" id="3.90.1720.10">
    <property type="entry name" value="endopeptidase domain like (from Nostoc punctiforme)"/>
    <property type="match status" value="1"/>
</dbReference>
<proteinExistence type="predicted"/>
<dbReference type="InterPro" id="IPR007053">
    <property type="entry name" value="LRAT_dom"/>
</dbReference>
<dbReference type="AlphaFoldDB" id="A0A7E4VIY7"/>
<evidence type="ECO:0000313" key="3">
    <source>
        <dbReference type="WBParaSite" id="Pan_g21485.t1"/>
    </source>
</evidence>
<dbReference type="Proteomes" id="UP000492821">
    <property type="component" value="Unassembled WGS sequence"/>
</dbReference>
<evidence type="ECO:0000313" key="2">
    <source>
        <dbReference type="Proteomes" id="UP000492821"/>
    </source>
</evidence>
<evidence type="ECO:0000259" key="1">
    <source>
        <dbReference type="PROSITE" id="PS51934"/>
    </source>
</evidence>
<name>A0A7E4VIY7_PANRE</name>
<reference evidence="3" key="2">
    <citation type="submission" date="2020-10" db="UniProtKB">
        <authorList>
            <consortium name="WormBaseParasite"/>
        </authorList>
    </citation>
    <scope>IDENTIFICATION</scope>
</reference>
<accession>A0A7E4VIY7</accession>